<dbReference type="InParanoid" id="A0A540VKZ7"/>
<sequence>MKLGCFQSNRGLRQLAFGEFVAQAKALGYEAIDAPPNNGEAVALCRQQGLTVHATSALVPPDLSRDSARQEEIVNQVKAAIDAAAASGVGVITHLIGRDPALNGDDNIALFKEVYTPIAAHAEAQGVRLAFENWPRNGTMLAITPELWGAMFNAVPSPALGLCYDPSHLYWLGIDYIQPIRDFGERIYHAHAKDTEILAAGRDQFGIYGRQLSSTSPANWWRYRLPGYGAIDWARYLDTLYQVGYDGVLSVEHEDPVWDATPELAFRGLKLARQFLLPFLA</sequence>
<name>A0A540VKZ7_9CHLR</name>
<evidence type="ECO:0000313" key="3">
    <source>
        <dbReference type="Proteomes" id="UP000317371"/>
    </source>
</evidence>
<keyword evidence="3" id="KW-1185">Reference proteome</keyword>
<dbReference type="EMBL" id="VIGC01000003">
    <property type="protein sequence ID" value="TQE97439.1"/>
    <property type="molecule type" value="Genomic_DNA"/>
</dbReference>
<dbReference type="InterPro" id="IPR050312">
    <property type="entry name" value="IolE/XylAMocC-like"/>
</dbReference>
<dbReference type="PANTHER" id="PTHR12110">
    <property type="entry name" value="HYDROXYPYRUVATE ISOMERASE"/>
    <property type="match status" value="1"/>
</dbReference>
<keyword evidence="2" id="KW-0413">Isomerase</keyword>
<dbReference type="SUPFAM" id="SSF51658">
    <property type="entry name" value="Xylose isomerase-like"/>
    <property type="match status" value="1"/>
</dbReference>
<dbReference type="Gene3D" id="3.20.20.150">
    <property type="entry name" value="Divalent-metal-dependent TIM barrel enzymes"/>
    <property type="match status" value="1"/>
</dbReference>
<dbReference type="PANTHER" id="PTHR12110:SF21">
    <property type="entry name" value="XYLOSE ISOMERASE-LIKE TIM BARREL DOMAIN-CONTAINING PROTEIN"/>
    <property type="match status" value="1"/>
</dbReference>
<evidence type="ECO:0000313" key="2">
    <source>
        <dbReference type="EMBL" id="TQE97439.1"/>
    </source>
</evidence>
<protein>
    <submittedName>
        <fullName evidence="2">Sugar phosphate isomerase/epimerase</fullName>
    </submittedName>
</protein>
<proteinExistence type="predicted"/>
<dbReference type="InterPro" id="IPR013022">
    <property type="entry name" value="Xyl_isomerase-like_TIM-brl"/>
</dbReference>
<reference evidence="2 3" key="1">
    <citation type="submission" date="2019-06" db="EMBL/GenBank/DDBJ databases">
        <title>Genome sequence of Litorilinea aerophila BAA-2444.</title>
        <authorList>
            <person name="Maclea K.S."/>
            <person name="Maurais E.G."/>
            <person name="Iannazzi L.C."/>
        </authorList>
    </citation>
    <scope>NUCLEOTIDE SEQUENCE [LARGE SCALE GENOMIC DNA]</scope>
    <source>
        <strain evidence="2 3">ATCC BAA-2444</strain>
    </source>
</reference>
<dbReference type="RefSeq" id="WP_141608632.1">
    <property type="nucleotide sequence ID" value="NZ_VIGC02000003.1"/>
</dbReference>
<gene>
    <name evidence="2" type="ORF">FKZ61_03225</name>
</gene>
<feature type="domain" description="Xylose isomerase-like TIM barrel" evidence="1">
    <location>
        <begin position="21"/>
        <end position="265"/>
    </location>
</feature>
<dbReference type="GO" id="GO:0016853">
    <property type="term" value="F:isomerase activity"/>
    <property type="evidence" value="ECO:0007669"/>
    <property type="project" value="UniProtKB-KW"/>
</dbReference>
<organism evidence="2 3">
    <name type="scientific">Litorilinea aerophila</name>
    <dbReference type="NCBI Taxonomy" id="1204385"/>
    <lineage>
        <taxon>Bacteria</taxon>
        <taxon>Bacillati</taxon>
        <taxon>Chloroflexota</taxon>
        <taxon>Caldilineae</taxon>
        <taxon>Caldilineales</taxon>
        <taxon>Caldilineaceae</taxon>
        <taxon>Litorilinea</taxon>
    </lineage>
</organism>
<comment type="caution">
    <text evidence="2">The sequence shown here is derived from an EMBL/GenBank/DDBJ whole genome shotgun (WGS) entry which is preliminary data.</text>
</comment>
<dbReference type="Pfam" id="PF01261">
    <property type="entry name" value="AP_endonuc_2"/>
    <property type="match status" value="1"/>
</dbReference>
<dbReference type="Proteomes" id="UP000317371">
    <property type="component" value="Unassembled WGS sequence"/>
</dbReference>
<dbReference type="AlphaFoldDB" id="A0A540VKZ7"/>
<dbReference type="OrthoDB" id="9779184at2"/>
<dbReference type="InterPro" id="IPR036237">
    <property type="entry name" value="Xyl_isomerase-like_sf"/>
</dbReference>
<accession>A0A540VKZ7</accession>
<evidence type="ECO:0000259" key="1">
    <source>
        <dbReference type="Pfam" id="PF01261"/>
    </source>
</evidence>